<evidence type="ECO:0000259" key="1">
    <source>
        <dbReference type="PROSITE" id="PS51828"/>
    </source>
</evidence>
<dbReference type="InterPro" id="IPR001759">
    <property type="entry name" value="PTX_dom"/>
</dbReference>
<dbReference type="InterPro" id="IPR013320">
    <property type="entry name" value="ConA-like_dom_sf"/>
</dbReference>
<reference evidence="2" key="1">
    <citation type="journal article" date="2014" name="Front. Microbiol.">
        <title>High frequency of phylogenetically diverse reductive dehalogenase-homologous genes in deep subseafloor sedimentary metagenomes.</title>
        <authorList>
            <person name="Kawai M."/>
            <person name="Futagami T."/>
            <person name="Toyoda A."/>
            <person name="Takaki Y."/>
            <person name="Nishi S."/>
            <person name="Hori S."/>
            <person name="Arai W."/>
            <person name="Tsubouchi T."/>
            <person name="Morono Y."/>
            <person name="Uchiyama I."/>
            <person name="Ito T."/>
            <person name="Fujiyama A."/>
            <person name="Inagaki F."/>
            <person name="Takami H."/>
        </authorList>
    </citation>
    <scope>NUCLEOTIDE SEQUENCE</scope>
    <source>
        <strain evidence="2">Expedition CK06-06</strain>
    </source>
</reference>
<dbReference type="PROSITE" id="PS51828">
    <property type="entry name" value="PTX_2"/>
    <property type="match status" value="1"/>
</dbReference>
<comment type="caution">
    <text evidence="2">The sequence shown here is derived from an EMBL/GenBank/DDBJ whole genome shotgun (WGS) entry which is preliminary data.</text>
</comment>
<gene>
    <name evidence="2" type="ORF">S06H3_15481</name>
</gene>
<dbReference type="EMBL" id="BARV01007620">
    <property type="protein sequence ID" value="GAI10465.1"/>
    <property type="molecule type" value="Genomic_DNA"/>
</dbReference>
<proteinExistence type="predicted"/>
<sequence>FNGSISDVRIYNRVLSGSEIKLLFDKNRR</sequence>
<feature type="domain" description="Pentraxin (PTX)" evidence="1">
    <location>
        <begin position="1"/>
        <end position="29"/>
    </location>
</feature>
<dbReference type="AlphaFoldDB" id="X1M725"/>
<protein>
    <recommendedName>
        <fullName evidence="1">Pentraxin (PTX) domain-containing protein</fullName>
    </recommendedName>
</protein>
<feature type="non-terminal residue" evidence="2">
    <location>
        <position position="1"/>
    </location>
</feature>
<dbReference type="SUPFAM" id="SSF49899">
    <property type="entry name" value="Concanavalin A-like lectins/glucanases"/>
    <property type="match status" value="1"/>
</dbReference>
<organism evidence="2">
    <name type="scientific">marine sediment metagenome</name>
    <dbReference type="NCBI Taxonomy" id="412755"/>
    <lineage>
        <taxon>unclassified sequences</taxon>
        <taxon>metagenomes</taxon>
        <taxon>ecological metagenomes</taxon>
    </lineage>
</organism>
<accession>X1M725</accession>
<name>X1M725_9ZZZZ</name>
<dbReference type="Gene3D" id="2.60.120.200">
    <property type="match status" value="1"/>
</dbReference>
<evidence type="ECO:0000313" key="2">
    <source>
        <dbReference type="EMBL" id="GAI10465.1"/>
    </source>
</evidence>